<dbReference type="EMBL" id="JAHJDP010000077">
    <property type="protein sequence ID" value="MBU2691782.1"/>
    <property type="molecule type" value="Genomic_DNA"/>
</dbReference>
<evidence type="ECO:0000313" key="2">
    <source>
        <dbReference type="Proteomes" id="UP000777784"/>
    </source>
</evidence>
<accession>A0A948RZ33</accession>
<gene>
    <name evidence="1" type="ORF">KJ970_12725</name>
</gene>
<evidence type="ECO:0000313" key="1">
    <source>
        <dbReference type="EMBL" id="MBU2691782.1"/>
    </source>
</evidence>
<proteinExistence type="predicted"/>
<reference evidence="1" key="1">
    <citation type="submission" date="2021-05" db="EMBL/GenBank/DDBJ databases">
        <title>Energy efficiency and biological interactions define the core microbiome of deep oligotrophic groundwater.</title>
        <authorList>
            <person name="Mehrshad M."/>
            <person name="Lopez-Fernandez M."/>
            <person name="Bell E."/>
            <person name="Bernier-Latmani R."/>
            <person name="Bertilsson S."/>
            <person name="Dopson M."/>
        </authorList>
    </citation>
    <scope>NUCLEOTIDE SEQUENCE</scope>
    <source>
        <strain evidence="1">Modern_marine.mb.64</strain>
    </source>
</reference>
<protein>
    <submittedName>
        <fullName evidence="1">Uncharacterized protein</fullName>
    </submittedName>
</protein>
<sequence>MLTNIIHHIAFVVALFANANMEIRTGTAEFSANRGFPLGLAYLIAKLVIMAPQRTNNSRVIQLSKNKS</sequence>
<dbReference type="AlphaFoldDB" id="A0A948RZ33"/>
<organism evidence="1 2">
    <name type="scientific">Eiseniibacteriota bacterium</name>
    <dbReference type="NCBI Taxonomy" id="2212470"/>
    <lineage>
        <taxon>Bacteria</taxon>
        <taxon>Candidatus Eiseniibacteriota</taxon>
    </lineage>
</organism>
<dbReference type="Proteomes" id="UP000777784">
    <property type="component" value="Unassembled WGS sequence"/>
</dbReference>
<name>A0A948RZ33_UNCEI</name>
<comment type="caution">
    <text evidence="1">The sequence shown here is derived from an EMBL/GenBank/DDBJ whole genome shotgun (WGS) entry which is preliminary data.</text>
</comment>